<keyword evidence="2 6" id="KW-0812">Transmembrane</keyword>
<dbReference type="InterPro" id="IPR036259">
    <property type="entry name" value="MFS_trans_sf"/>
</dbReference>
<evidence type="ECO:0000313" key="7">
    <source>
        <dbReference type="EMBL" id="CRL22149.1"/>
    </source>
</evidence>
<feature type="transmembrane region" description="Helical" evidence="6">
    <location>
        <begin position="286"/>
        <end position="308"/>
    </location>
</feature>
<feature type="transmembrane region" description="Helical" evidence="6">
    <location>
        <begin position="74"/>
        <end position="98"/>
    </location>
</feature>
<feature type="transmembrane region" description="Helical" evidence="6">
    <location>
        <begin position="354"/>
        <end position="376"/>
    </location>
</feature>
<name>A0A0G4P7A9_PENC3</name>
<keyword evidence="4 6" id="KW-0472">Membrane</keyword>
<feature type="transmembrane region" description="Helical" evidence="6">
    <location>
        <begin position="7"/>
        <end position="25"/>
    </location>
</feature>
<dbReference type="Pfam" id="PF07690">
    <property type="entry name" value="MFS_1"/>
    <property type="match status" value="1"/>
</dbReference>
<evidence type="ECO:0000256" key="1">
    <source>
        <dbReference type="ARBA" id="ARBA00004141"/>
    </source>
</evidence>
<reference evidence="7 8" key="1">
    <citation type="journal article" date="2014" name="Nat. Commun.">
        <title>Multiple recent horizontal transfers of a large genomic region in cheese making fungi.</title>
        <authorList>
            <person name="Cheeseman K."/>
            <person name="Ropars J."/>
            <person name="Renault P."/>
            <person name="Dupont J."/>
            <person name="Gouzy J."/>
            <person name="Branca A."/>
            <person name="Abraham A.L."/>
            <person name="Ceppi M."/>
            <person name="Conseiller E."/>
            <person name="Debuchy R."/>
            <person name="Malagnac F."/>
            <person name="Goarin A."/>
            <person name="Silar P."/>
            <person name="Lacoste S."/>
            <person name="Sallet E."/>
            <person name="Bensimon A."/>
            <person name="Giraud T."/>
            <person name="Brygoo Y."/>
        </authorList>
    </citation>
    <scope>NUCLEOTIDE SEQUENCE [LARGE SCALE GENOMIC DNA]</scope>
    <source>
        <strain evidence="8">FM 013</strain>
    </source>
</reference>
<dbReference type="InterPro" id="IPR011701">
    <property type="entry name" value="MFS"/>
</dbReference>
<feature type="transmembrane region" description="Helical" evidence="6">
    <location>
        <begin position="244"/>
        <end position="266"/>
    </location>
</feature>
<sequence length="474" mass="52480">MGRPGHLFAIYHPWYGFIFCLVILLELEESVQRVPTIRLLENAICQRLHRSTDPTSPIDEKMCKGNPVQVQLAYYRGLLSFFDSLPLILFGSVIGNIADCYGRRITFALAVFGTLCSMGWIYMTCSLWDILPVEVVWLSSLFRLIGGGPAIAIAICLTMVSDLSEESNRSKGFYRVYSAVLITDFIGPLITYRSLQYSLWLPYVVCGVSLLLTFPILYHMPETLPERASQERGMSALNFSGIKVYLKFLADYRIVIGIATVFLAQFRANLIEILLPYVSVRFDIELGKVATLLSVVSAVNILAFLIALPAISTALEKRAGWSITDINICVARASSFLLGLGAATLAVAPTLSLVIIALIVYALGFGVRLSILAVLTSYIPIASDTAKLYTLVATTDAIAHLIASPMLQFTWSRALKIGGRWLALPFMLLTFIFFTAFLVSCFMKGEPKQSVDEYPDEEREPLLVAGEEGDNENR</sequence>
<proteinExistence type="predicted"/>
<dbReference type="AlphaFoldDB" id="A0A0G4P7A9"/>
<dbReference type="EMBL" id="HG793140">
    <property type="protein sequence ID" value="CRL22149.1"/>
    <property type="molecule type" value="Genomic_DNA"/>
</dbReference>
<protein>
    <submittedName>
        <fullName evidence="7">Siderophore transporter, RhtX/FptX family</fullName>
    </submittedName>
</protein>
<feature type="transmembrane region" description="Helical" evidence="6">
    <location>
        <begin position="105"/>
        <end position="123"/>
    </location>
</feature>
<dbReference type="GO" id="GO:0016020">
    <property type="term" value="C:membrane"/>
    <property type="evidence" value="ECO:0007669"/>
    <property type="project" value="UniProtKB-SubCell"/>
</dbReference>
<accession>A0A0G4P7A9</accession>
<evidence type="ECO:0000313" key="8">
    <source>
        <dbReference type="Proteomes" id="UP000053732"/>
    </source>
</evidence>
<feature type="transmembrane region" description="Helical" evidence="6">
    <location>
        <begin position="172"/>
        <end position="191"/>
    </location>
</feature>
<evidence type="ECO:0000256" key="2">
    <source>
        <dbReference type="ARBA" id="ARBA00022692"/>
    </source>
</evidence>
<feature type="transmembrane region" description="Helical" evidence="6">
    <location>
        <begin position="135"/>
        <end position="160"/>
    </location>
</feature>
<feature type="transmembrane region" description="Helical" evidence="6">
    <location>
        <begin position="388"/>
        <end position="409"/>
    </location>
</feature>
<evidence type="ECO:0000256" key="3">
    <source>
        <dbReference type="ARBA" id="ARBA00022989"/>
    </source>
</evidence>
<keyword evidence="8" id="KW-1185">Reference proteome</keyword>
<evidence type="ECO:0000256" key="6">
    <source>
        <dbReference type="SAM" id="Phobius"/>
    </source>
</evidence>
<dbReference type="PANTHER" id="PTHR23507">
    <property type="entry name" value="ZGC:174356"/>
    <property type="match status" value="1"/>
</dbReference>
<gene>
    <name evidence="7" type="ORF">PCAMFM013_S007g000130</name>
</gene>
<feature type="region of interest" description="Disordered" evidence="5">
    <location>
        <begin position="448"/>
        <end position="474"/>
    </location>
</feature>
<dbReference type="Gene3D" id="1.20.1250.20">
    <property type="entry name" value="MFS general substrate transporter like domains"/>
    <property type="match status" value="1"/>
</dbReference>
<keyword evidence="3 6" id="KW-1133">Transmembrane helix</keyword>
<feature type="transmembrane region" description="Helical" evidence="6">
    <location>
        <begin position="421"/>
        <end position="443"/>
    </location>
</feature>
<organism evidence="7 8">
    <name type="scientific">Penicillium camemberti (strain FM 013)</name>
    <dbReference type="NCBI Taxonomy" id="1429867"/>
    <lineage>
        <taxon>Eukaryota</taxon>
        <taxon>Fungi</taxon>
        <taxon>Dikarya</taxon>
        <taxon>Ascomycota</taxon>
        <taxon>Pezizomycotina</taxon>
        <taxon>Eurotiomycetes</taxon>
        <taxon>Eurotiomycetidae</taxon>
        <taxon>Eurotiales</taxon>
        <taxon>Aspergillaceae</taxon>
        <taxon>Penicillium</taxon>
    </lineage>
</organism>
<evidence type="ECO:0000256" key="5">
    <source>
        <dbReference type="SAM" id="MobiDB-lite"/>
    </source>
</evidence>
<dbReference type="PANTHER" id="PTHR23507:SF1">
    <property type="entry name" value="FI18259P1-RELATED"/>
    <property type="match status" value="1"/>
</dbReference>
<feature type="transmembrane region" description="Helical" evidence="6">
    <location>
        <begin position="197"/>
        <end position="218"/>
    </location>
</feature>
<evidence type="ECO:0000256" key="4">
    <source>
        <dbReference type="ARBA" id="ARBA00023136"/>
    </source>
</evidence>
<dbReference type="SUPFAM" id="SSF103473">
    <property type="entry name" value="MFS general substrate transporter"/>
    <property type="match status" value="1"/>
</dbReference>
<comment type="subcellular location">
    <subcellularLocation>
        <location evidence="1">Membrane</location>
        <topology evidence="1">Multi-pass membrane protein</topology>
    </subcellularLocation>
</comment>
<dbReference type="GO" id="GO:0022857">
    <property type="term" value="F:transmembrane transporter activity"/>
    <property type="evidence" value="ECO:0007669"/>
    <property type="project" value="InterPro"/>
</dbReference>
<feature type="transmembrane region" description="Helical" evidence="6">
    <location>
        <begin position="329"/>
        <end position="348"/>
    </location>
</feature>
<dbReference type="Proteomes" id="UP000053732">
    <property type="component" value="Unassembled WGS sequence"/>
</dbReference>